<dbReference type="GO" id="GO:0030246">
    <property type="term" value="F:carbohydrate binding"/>
    <property type="evidence" value="ECO:0007669"/>
    <property type="project" value="InterPro"/>
</dbReference>
<accession>A0A1F5ZSP9</accession>
<feature type="chain" id="PRO_5009522906" description="Cohesin domain-containing protein" evidence="1">
    <location>
        <begin position="21"/>
        <end position="279"/>
    </location>
</feature>
<evidence type="ECO:0000313" key="4">
    <source>
        <dbReference type="Proteomes" id="UP000176923"/>
    </source>
</evidence>
<dbReference type="EMBL" id="MFJL01000024">
    <property type="protein sequence ID" value="OGG15500.1"/>
    <property type="molecule type" value="Genomic_DNA"/>
</dbReference>
<dbReference type="InterPro" id="IPR002105">
    <property type="entry name" value="Dockerin_1_rpt"/>
</dbReference>
<dbReference type="Gene3D" id="2.60.40.680">
    <property type="match status" value="1"/>
</dbReference>
<evidence type="ECO:0000256" key="1">
    <source>
        <dbReference type="SAM" id="SignalP"/>
    </source>
</evidence>
<dbReference type="InterPro" id="IPR036439">
    <property type="entry name" value="Dockerin_dom_sf"/>
</dbReference>
<dbReference type="InterPro" id="IPR002102">
    <property type="entry name" value="Cohesin_dom"/>
</dbReference>
<feature type="signal peptide" evidence="1">
    <location>
        <begin position="1"/>
        <end position="20"/>
    </location>
</feature>
<evidence type="ECO:0000313" key="3">
    <source>
        <dbReference type="EMBL" id="OGG15500.1"/>
    </source>
</evidence>
<dbReference type="AlphaFoldDB" id="A0A1F5ZSP9"/>
<dbReference type="Gene3D" id="1.10.1330.10">
    <property type="entry name" value="Dockerin domain"/>
    <property type="match status" value="1"/>
</dbReference>
<dbReference type="Pfam" id="PF00963">
    <property type="entry name" value="Cohesin"/>
    <property type="match status" value="1"/>
</dbReference>
<organism evidence="3 4">
    <name type="scientific">Candidatus Gottesmanbacteria bacterium RIFCSPHIGHO2_02_FULL_39_11</name>
    <dbReference type="NCBI Taxonomy" id="1798382"/>
    <lineage>
        <taxon>Bacteria</taxon>
        <taxon>Candidatus Gottesmaniibacteriota</taxon>
    </lineage>
</organism>
<dbReference type="GO" id="GO:0004553">
    <property type="term" value="F:hydrolase activity, hydrolyzing O-glycosyl compounds"/>
    <property type="evidence" value="ECO:0007669"/>
    <property type="project" value="InterPro"/>
</dbReference>
<gene>
    <name evidence="3" type="ORF">A3D77_06665</name>
</gene>
<feature type="domain" description="Cohesin" evidence="2">
    <location>
        <begin position="44"/>
        <end position="182"/>
    </location>
</feature>
<dbReference type="SUPFAM" id="SSF63446">
    <property type="entry name" value="Type I dockerin domain"/>
    <property type="match status" value="1"/>
</dbReference>
<dbReference type="Pfam" id="PF00404">
    <property type="entry name" value="Dockerin_1"/>
    <property type="match status" value="1"/>
</dbReference>
<dbReference type="InterPro" id="IPR008965">
    <property type="entry name" value="CBM2/CBM3_carb-bd_dom_sf"/>
</dbReference>
<dbReference type="STRING" id="1798382.A3D77_06665"/>
<keyword evidence="1" id="KW-0732">Signal</keyword>
<dbReference type="PROSITE" id="PS00018">
    <property type="entry name" value="EF_HAND_1"/>
    <property type="match status" value="1"/>
</dbReference>
<dbReference type="SUPFAM" id="SSF49384">
    <property type="entry name" value="Carbohydrate-binding domain"/>
    <property type="match status" value="1"/>
</dbReference>
<reference evidence="3 4" key="1">
    <citation type="journal article" date="2016" name="Nat. Commun.">
        <title>Thousands of microbial genomes shed light on interconnected biogeochemical processes in an aquifer system.</title>
        <authorList>
            <person name="Anantharaman K."/>
            <person name="Brown C.T."/>
            <person name="Hug L.A."/>
            <person name="Sharon I."/>
            <person name="Castelle C.J."/>
            <person name="Probst A.J."/>
            <person name="Thomas B.C."/>
            <person name="Singh A."/>
            <person name="Wilkins M.J."/>
            <person name="Karaoz U."/>
            <person name="Brodie E.L."/>
            <person name="Williams K.H."/>
            <person name="Hubbard S.S."/>
            <person name="Banfield J.F."/>
        </authorList>
    </citation>
    <scope>NUCLEOTIDE SEQUENCE [LARGE SCALE GENOMIC DNA]</scope>
</reference>
<protein>
    <recommendedName>
        <fullName evidence="2">Cohesin domain-containing protein</fullName>
    </recommendedName>
</protein>
<dbReference type="GO" id="GO:0000272">
    <property type="term" value="P:polysaccharide catabolic process"/>
    <property type="evidence" value="ECO:0007669"/>
    <property type="project" value="InterPro"/>
</dbReference>
<sequence>MRKKISYFCAVCLIFVLVVATTRNIFSQQAPASGTTILLDSGNHSVNNGQNLTVGLGMTNPSQPVSGIDAVIGYDSSFFDVVDISLGNTSLKTLAPLSGNDIDLAKAVKADTANPPSSLIDFGILSFDTSNNQITQTLSTSYDPLTNPIATIVLHAKKEGTTSLDIKFDGNGKSTDSNIVSIISGVPTDIMSSPGDKLDISISPVATPTPLPLSECVKYDFDSDLKISVTDIMQIAARWNQKTGDTRYEAKYDLNSDGVISILDIQKIASKWGAVCAGN</sequence>
<name>A0A1F5ZSP9_9BACT</name>
<proteinExistence type="predicted"/>
<dbReference type="InterPro" id="IPR018247">
    <property type="entry name" value="EF_Hand_1_Ca_BS"/>
</dbReference>
<evidence type="ECO:0000259" key="2">
    <source>
        <dbReference type="Pfam" id="PF00963"/>
    </source>
</evidence>
<comment type="caution">
    <text evidence="3">The sequence shown here is derived from an EMBL/GenBank/DDBJ whole genome shotgun (WGS) entry which is preliminary data.</text>
</comment>
<dbReference type="Proteomes" id="UP000176923">
    <property type="component" value="Unassembled WGS sequence"/>
</dbReference>